<organism evidence="3 4">
    <name type="scientific">Cymbomonas tetramitiformis</name>
    <dbReference type="NCBI Taxonomy" id="36881"/>
    <lineage>
        <taxon>Eukaryota</taxon>
        <taxon>Viridiplantae</taxon>
        <taxon>Chlorophyta</taxon>
        <taxon>Pyramimonadophyceae</taxon>
        <taxon>Pyramimonadales</taxon>
        <taxon>Pyramimonadaceae</taxon>
        <taxon>Cymbomonas</taxon>
    </lineage>
</organism>
<protein>
    <submittedName>
        <fullName evidence="3">Uncharacterized protein</fullName>
    </submittedName>
</protein>
<reference evidence="3 4" key="1">
    <citation type="journal article" date="2015" name="Genome Biol. Evol.">
        <title>Comparative Genomics of a Bacterivorous Green Alga Reveals Evolutionary Causalities and Consequences of Phago-Mixotrophic Mode of Nutrition.</title>
        <authorList>
            <person name="Burns J.A."/>
            <person name="Paasch A."/>
            <person name="Narechania A."/>
            <person name="Kim E."/>
        </authorList>
    </citation>
    <scope>NUCLEOTIDE SEQUENCE [LARGE SCALE GENOMIC DNA]</scope>
    <source>
        <strain evidence="3 4">PLY_AMNH</strain>
    </source>
</reference>
<sequence>MSLLTSSLSANVAFVIFLKTVFISVIATEAEQGLRNFNASTRIELNMGAESTAPQADSSADTAAFPRNDRHTAEIGPRAPRVLQAGSARNLSESAKQYPEWALDEWAHEIALGRHNGDDKYVTMPLVVQAKLQQQARQRNAHLRQHFAGGTNSALLPSDLLAAPPCPPSSPPPWEPPLPPDVPPHVNYWDLVPPLPPRSPLNLRPPRPSPPPREPPPPPRPPPMPAEVRVRDHAARVLSGGETDFAGWLQEPPQEIRGMRAVYLPQQTRRAEGLHSCDYVPTPEEENRRGFVPLWGAGGDASPVSTVWQGWDRVLREAFGYGEGNQVVWERLTSSNNLSIPVATVDHALVVDGSGRVLDCKGTLYDLSGGSLPNPLIPANISTDPDLHLRRKAFGPATVMLAAPSRASSTYEHTLLHSLPRLFYLRHAIQNNSWHLLVPYMNSVTATLLAAAGVHPRRTLRAPRSRILWTGANETKRAMLLPMTGYVLPKVLIPPPTEIPPTWKMSFHHSQYLKALMEAARLHMVDYMKRKYLPKYWQSVDIRKAQEGRRALRSDWGRNILAIKQPPGRQPQASPWLTNRSYSEMLAWVRRMHPHEKLEEFKPYTDRNMDRAWNSTHMEAPVIQFGRAKVVIGVPGGALANIIFCSRGTQVIIMHSGQREMGFERFQRLAQKHGLGVHEVVIKGMQPNRLFDVPKGVILQAVKAALADWEAKPASCRNRRHERVICCIKH</sequence>
<feature type="region of interest" description="Disordered" evidence="1">
    <location>
        <begin position="154"/>
        <end position="179"/>
    </location>
</feature>
<evidence type="ECO:0000313" key="3">
    <source>
        <dbReference type="EMBL" id="KAK3262920.1"/>
    </source>
</evidence>
<name>A0AAE0FNU6_9CHLO</name>
<feature type="region of interest" description="Disordered" evidence="1">
    <location>
        <begin position="199"/>
        <end position="226"/>
    </location>
</feature>
<dbReference type="Proteomes" id="UP001190700">
    <property type="component" value="Unassembled WGS sequence"/>
</dbReference>
<comment type="caution">
    <text evidence="3">The sequence shown here is derived from an EMBL/GenBank/DDBJ whole genome shotgun (WGS) entry which is preliminary data.</text>
</comment>
<gene>
    <name evidence="3" type="ORF">CYMTET_28253</name>
</gene>
<evidence type="ECO:0000256" key="1">
    <source>
        <dbReference type="SAM" id="MobiDB-lite"/>
    </source>
</evidence>
<feature type="signal peptide" evidence="2">
    <location>
        <begin position="1"/>
        <end position="30"/>
    </location>
</feature>
<proteinExistence type="predicted"/>
<feature type="compositionally biased region" description="Low complexity" evidence="1">
    <location>
        <begin position="154"/>
        <end position="163"/>
    </location>
</feature>
<evidence type="ECO:0000256" key="2">
    <source>
        <dbReference type="SAM" id="SignalP"/>
    </source>
</evidence>
<feature type="compositionally biased region" description="Pro residues" evidence="1">
    <location>
        <begin position="164"/>
        <end position="179"/>
    </location>
</feature>
<evidence type="ECO:0000313" key="4">
    <source>
        <dbReference type="Proteomes" id="UP001190700"/>
    </source>
</evidence>
<keyword evidence="2" id="KW-0732">Signal</keyword>
<accession>A0AAE0FNU6</accession>
<feature type="compositionally biased region" description="Pro residues" evidence="1">
    <location>
        <begin position="199"/>
        <end position="225"/>
    </location>
</feature>
<keyword evidence="4" id="KW-1185">Reference proteome</keyword>
<dbReference type="AlphaFoldDB" id="A0AAE0FNU6"/>
<feature type="chain" id="PRO_5042112115" evidence="2">
    <location>
        <begin position="31"/>
        <end position="730"/>
    </location>
</feature>
<dbReference type="EMBL" id="LGRX02015874">
    <property type="protein sequence ID" value="KAK3262920.1"/>
    <property type="molecule type" value="Genomic_DNA"/>
</dbReference>